<keyword evidence="9" id="KW-1185">Reference proteome</keyword>
<keyword evidence="4 5" id="KW-0539">Nucleus</keyword>
<evidence type="ECO:0000256" key="6">
    <source>
        <dbReference type="SAM" id="MobiDB-lite"/>
    </source>
</evidence>
<dbReference type="FunCoup" id="D6WQE8">
    <property type="interactions" value="408"/>
</dbReference>
<sequence length="1268" mass="145003">MEGNSGDENSDDGLQIVVDSPRPKKRAKRELDERDKKIIECVEKRLEENLEEKAAKANLTSKHVKNIIKEVVTNEHVLALVRQVERQNEDDSPVYEPKFTRAKTKHLLTTNAPAIPWSKTPKKVSAVQKLFTEELQEESSGDEYVPDTPSKNTSFDSQLETTQGTLRDEEEEANIARRTRSKLSLSHTPLEVIEEAFIPPDITTDMYDMDCDDDEWKEFLKTFTKPLDEVTKAAEDEDQDPEYNILADEEIDEVDTEELRADRAVTISRKEFNQLMTELFEFADNYETNELNKKNAEEVANTNTDDKQDTNVESECENDEDISIKKNQIPILVQQMTQHVQMLTQNYLMSYEHPEYAELADKLKQMLVDLKIEGVGKTASIYHVANLDPALNLIDDWEQLFESKSSEVKEYKAYVEKVLFKSIASKKAGTEYIVTFPTLYLKTVSNSEVFIYPNLLPRIPFKSSQVTRRAYHYFTPGEENLIALFLEQAIPSMKQDPEHLNKHKRINMDHVCGLINKLLMPHLPARKILRHIWTVKNTDDSNPIKFFYSHKRAPPAVHYVIPIDVNNLLPPCKQSPDSLPYLWQQYNYPDYKHQKSIENNITVNSSPIIVVNPPVQLWPVTTNTSASNYLHFSKKIIAKRKLEPNGSLPPVPVRKTRRRGPNKKSSANKTVVNKELMMLPDMPSLGGTPVKNTPEPEANPKEEGTNPSEKPPVRQSLSFENITSFSIEFQKPDSSRLTDANAKDNPDDINELMIASSTVKTKKEPSGAEKKRAKMRREFIANIVMATPDNPETELQKEENFAESFFDKLHQTLSVEDYEKLINILGHYDENSGQFVDLYKNVQSILFPKYKELSEEFLLFLTEIQAKKVGQLMPYFLMKDMHRFVKKLHIYFKDQPSQLRKVIKCISDLTENPDLTLENIKDTVLPLFKGNAALTDWFLQIFPYERPPKLLTGRPHEVIDWSKELARPPDSEICETVVFPDTDDPYGGHSCVCTCHNGENLQFKTRSQHCNNCGLKFIQGKIFINNGKSLRPAVVSFLTNPEKDHTIRLSATPPRKRSDSSPSKQVVSPTKENHTVEEPRQSHESEEECDGTKKKKTKAPRKRKVNPEKPAAKAKKEPKPKPVKSSPKRQNKKRAPKKPPEHKPGSKAGQAKRPAEQEIEYSEPAEFVELKVSSDHSGESGTECFGSSQEATNTDSEDVVDSTKVSLQQNAAWSREEDKTILQAFRERSDNEETFKHISEVLQNRSVAEIKNRFHKLMSLLQKMASNS</sequence>
<dbReference type="STRING" id="7070.D6WQE8"/>
<reference evidence="8 9" key="2">
    <citation type="journal article" date="2010" name="Nucleic Acids Res.">
        <title>BeetleBase in 2010: revisions to provide comprehensive genomic information for Tribolium castaneum.</title>
        <authorList>
            <person name="Kim H.S."/>
            <person name="Murphy T."/>
            <person name="Xia J."/>
            <person name="Caragea D."/>
            <person name="Park Y."/>
            <person name="Beeman R.W."/>
            <person name="Lorenzen M.D."/>
            <person name="Butcher S."/>
            <person name="Manak J.R."/>
            <person name="Brown S.J."/>
        </authorList>
    </citation>
    <scope>GENOME REANNOTATION</scope>
    <source>
        <strain evidence="8 9">Georgia GA2</strain>
    </source>
</reference>
<dbReference type="AlphaFoldDB" id="D6WQE8"/>
<dbReference type="PhylomeDB" id="D6WQE8"/>
<dbReference type="PANTHER" id="PTHR16088">
    <property type="entry name" value="YY1 ASSOCIATED PROTEIN-RELATED"/>
    <property type="match status" value="1"/>
</dbReference>
<feature type="domain" description="Myb-like" evidence="7">
    <location>
        <begin position="1213"/>
        <end position="1258"/>
    </location>
</feature>
<feature type="compositionally biased region" description="Polar residues" evidence="6">
    <location>
        <begin position="149"/>
        <end position="165"/>
    </location>
</feature>
<dbReference type="Pfam" id="PF21227">
    <property type="entry name" value="Myb_DNA-binding_7"/>
    <property type="match status" value="1"/>
</dbReference>
<reference evidence="8 9" key="1">
    <citation type="journal article" date="2008" name="Nature">
        <title>The genome of the model beetle and pest Tribolium castaneum.</title>
        <authorList>
            <consortium name="Tribolium Genome Sequencing Consortium"/>
            <person name="Richards S."/>
            <person name="Gibbs R.A."/>
            <person name="Weinstock G.M."/>
            <person name="Brown S.J."/>
            <person name="Denell R."/>
            <person name="Beeman R.W."/>
            <person name="Gibbs R."/>
            <person name="Beeman R.W."/>
            <person name="Brown S.J."/>
            <person name="Bucher G."/>
            <person name="Friedrich M."/>
            <person name="Grimmelikhuijzen C.J."/>
            <person name="Klingler M."/>
            <person name="Lorenzen M."/>
            <person name="Richards S."/>
            <person name="Roth S."/>
            <person name="Schroder R."/>
            <person name="Tautz D."/>
            <person name="Zdobnov E.M."/>
            <person name="Muzny D."/>
            <person name="Gibbs R.A."/>
            <person name="Weinstock G.M."/>
            <person name="Attaway T."/>
            <person name="Bell S."/>
            <person name="Buhay C.J."/>
            <person name="Chandrabose M.N."/>
            <person name="Chavez D."/>
            <person name="Clerk-Blankenburg K.P."/>
            <person name="Cree A."/>
            <person name="Dao M."/>
            <person name="Davis C."/>
            <person name="Chacko J."/>
            <person name="Dinh H."/>
            <person name="Dugan-Rocha S."/>
            <person name="Fowler G."/>
            <person name="Garner T.T."/>
            <person name="Garnes J."/>
            <person name="Gnirke A."/>
            <person name="Hawes A."/>
            <person name="Hernandez J."/>
            <person name="Hines S."/>
            <person name="Holder M."/>
            <person name="Hume J."/>
            <person name="Jhangiani S.N."/>
            <person name="Joshi V."/>
            <person name="Khan Z.M."/>
            <person name="Jackson L."/>
            <person name="Kovar C."/>
            <person name="Kowis A."/>
            <person name="Lee S."/>
            <person name="Lewis L.R."/>
            <person name="Margolis J."/>
            <person name="Morgan M."/>
            <person name="Nazareth L.V."/>
            <person name="Nguyen N."/>
            <person name="Okwuonu G."/>
            <person name="Parker D."/>
            <person name="Richards S."/>
            <person name="Ruiz S.J."/>
            <person name="Santibanez J."/>
            <person name="Savard J."/>
            <person name="Scherer S.E."/>
            <person name="Schneider B."/>
            <person name="Sodergren E."/>
            <person name="Tautz D."/>
            <person name="Vattahil S."/>
            <person name="Villasana D."/>
            <person name="White C.S."/>
            <person name="Wright R."/>
            <person name="Park Y."/>
            <person name="Beeman R.W."/>
            <person name="Lord J."/>
            <person name="Oppert B."/>
            <person name="Lorenzen M."/>
            <person name="Brown S."/>
            <person name="Wang L."/>
            <person name="Savard J."/>
            <person name="Tautz D."/>
            <person name="Richards S."/>
            <person name="Weinstock G."/>
            <person name="Gibbs R.A."/>
            <person name="Liu Y."/>
            <person name="Worley K."/>
            <person name="Weinstock G."/>
            <person name="Elsik C.G."/>
            <person name="Reese J.T."/>
            <person name="Elhaik E."/>
            <person name="Landan G."/>
            <person name="Graur D."/>
            <person name="Arensburger P."/>
            <person name="Atkinson P."/>
            <person name="Beeman R.W."/>
            <person name="Beidler J."/>
            <person name="Brown S.J."/>
            <person name="Demuth J.P."/>
            <person name="Drury D.W."/>
            <person name="Du Y.Z."/>
            <person name="Fujiwara H."/>
            <person name="Lorenzen M."/>
            <person name="Maselli V."/>
            <person name="Osanai M."/>
            <person name="Park Y."/>
            <person name="Robertson H.M."/>
            <person name="Tu Z."/>
            <person name="Wang J.J."/>
            <person name="Wang S."/>
            <person name="Richards S."/>
            <person name="Song H."/>
            <person name="Zhang L."/>
            <person name="Sodergren E."/>
            <person name="Werner D."/>
            <person name="Stanke M."/>
            <person name="Morgenstern B."/>
            <person name="Solovyev V."/>
            <person name="Kosarev P."/>
            <person name="Brown G."/>
            <person name="Chen H.C."/>
            <person name="Ermolaeva O."/>
            <person name="Hlavina W."/>
            <person name="Kapustin Y."/>
            <person name="Kiryutin B."/>
            <person name="Kitts P."/>
            <person name="Maglott D."/>
            <person name="Pruitt K."/>
            <person name="Sapojnikov V."/>
            <person name="Souvorov A."/>
            <person name="Mackey A.J."/>
            <person name="Waterhouse R.M."/>
            <person name="Wyder S."/>
            <person name="Zdobnov E.M."/>
            <person name="Zdobnov E.M."/>
            <person name="Wyder S."/>
            <person name="Kriventseva E.V."/>
            <person name="Kadowaki T."/>
            <person name="Bork P."/>
            <person name="Aranda M."/>
            <person name="Bao R."/>
            <person name="Beermann A."/>
            <person name="Berns N."/>
            <person name="Bolognesi R."/>
            <person name="Bonneton F."/>
            <person name="Bopp D."/>
            <person name="Brown S.J."/>
            <person name="Bucher G."/>
            <person name="Butts T."/>
            <person name="Chaumot A."/>
            <person name="Denell R.E."/>
            <person name="Ferrier D.E."/>
            <person name="Friedrich M."/>
            <person name="Gordon C.M."/>
            <person name="Jindra M."/>
            <person name="Klingler M."/>
            <person name="Lan Q."/>
            <person name="Lattorff H.M."/>
            <person name="Laudet V."/>
            <person name="von Levetsow C."/>
            <person name="Liu Z."/>
            <person name="Lutz R."/>
            <person name="Lynch J.A."/>
            <person name="da Fonseca R.N."/>
            <person name="Posnien N."/>
            <person name="Reuter R."/>
            <person name="Roth S."/>
            <person name="Savard J."/>
            <person name="Schinko J.B."/>
            <person name="Schmitt C."/>
            <person name="Schoppmeier M."/>
            <person name="Schroder R."/>
            <person name="Shippy T.D."/>
            <person name="Simonnet F."/>
            <person name="Marques-Souza H."/>
            <person name="Tautz D."/>
            <person name="Tomoyasu Y."/>
            <person name="Trauner J."/>
            <person name="Van der Zee M."/>
            <person name="Vervoort M."/>
            <person name="Wittkopp N."/>
            <person name="Wimmer E.A."/>
            <person name="Yang X."/>
            <person name="Jones A.K."/>
            <person name="Sattelle D.B."/>
            <person name="Ebert P.R."/>
            <person name="Nelson D."/>
            <person name="Scott J.G."/>
            <person name="Beeman R.W."/>
            <person name="Muthukrishnan S."/>
            <person name="Kramer K.J."/>
            <person name="Arakane Y."/>
            <person name="Beeman R.W."/>
            <person name="Zhu Q."/>
            <person name="Hogenkamp D."/>
            <person name="Dixit R."/>
            <person name="Oppert B."/>
            <person name="Jiang H."/>
            <person name="Zou Z."/>
            <person name="Marshall J."/>
            <person name="Elpidina E."/>
            <person name="Vinokurov K."/>
            <person name="Oppert C."/>
            <person name="Zou Z."/>
            <person name="Evans J."/>
            <person name="Lu Z."/>
            <person name="Zhao P."/>
            <person name="Sumathipala N."/>
            <person name="Altincicek B."/>
            <person name="Vilcinskas A."/>
            <person name="Williams M."/>
            <person name="Hultmark D."/>
            <person name="Hetru C."/>
            <person name="Jiang H."/>
            <person name="Grimmelikhuijzen C.J."/>
            <person name="Hauser F."/>
            <person name="Cazzamali G."/>
            <person name="Williamson M."/>
            <person name="Park Y."/>
            <person name="Li B."/>
            <person name="Tanaka Y."/>
            <person name="Predel R."/>
            <person name="Neupert S."/>
            <person name="Schachtner J."/>
            <person name="Verleyen P."/>
            <person name="Raible F."/>
            <person name="Bork P."/>
            <person name="Friedrich M."/>
            <person name="Walden K.K."/>
            <person name="Robertson H.M."/>
            <person name="Angeli S."/>
            <person name="Foret S."/>
            <person name="Bucher G."/>
            <person name="Schuetz S."/>
            <person name="Maleszka R."/>
            <person name="Wimmer E.A."/>
            <person name="Beeman R.W."/>
            <person name="Lorenzen M."/>
            <person name="Tomoyasu Y."/>
            <person name="Miller S.C."/>
            <person name="Grossmann D."/>
            <person name="Bucher G."/>
        </authorList>
    </citation>
    <scope>NUCLEOTIDE SEQUENCE [LARGE SCALE GENOMIC DNA]</scope>
    <source>
        <strain evidence="8 9">Georgia GA2</strain>
    </source>
</reference>
<dbReference type="SUPFAM" id="SSF47762">
    <property type="entry name" value="PAH2 domain"/>
    <property type="match status" value="1"/>
</dbReference>
<dbReference type="SUPFAM" id="SSF46689">
    <property type="entry name" value="Homeodomain-like"/>
    <property type="match status" value="1"/>
</dbReference>
<dbReference type="InParanoid" id="D6WQE8"/>
<evidence type="ECO:0000256" key="2">
    <source>
        <dbReference type="ARBA" id="ARBA00023015"/>
    </source>
</evidence>
<evidence type="ECO:0000313" key="8">
    <source>
        <dbReference type="EMBL" id="EFA06960.1"/>
    </source>
</evidence>
<feature type="region of interest" description="Disordered" evidence="6">
    <location>
        <begin position="1045"/>
        <end position="1211"/>
    </location>
</feature>
<dbReference type="GO" id="GO:0003712">
    <property type="term" value="F:transcription coregulator activity"/>
    <property type="evidence" value="ECO:0000318"/>
    <property type="project" value="GO_Central"/>
</dbReference>
<feature type="compositionally biased region" description="Basic and acidic residues" evidence="6">
    <location>
        <begin position="1071"/>
        <end position="1084"/>
    </location>
</feature>
<dbReference type="GO" id="GO:0006355">
    <property type="term" value="P:regulation of DNA-templated transcription"/>
    <property type="evidence" value="ECO:0000318"/>
    <property type="project" value="GO_Central"/>
</dbReference>
<dbReference type="InterPro" id="IPR052435">
    <property type="entry name" value="YY1-Transcr_Regul"/>
</dbReference>
<dbReference type="InterPro" id="IPR003822">
    <property type="entry name" value="PAH"/>
</dbReference>
<dbReference type="PROSITE" id="PS50090">
    <property type="entry name" value="MYB_LIKE"/>
    <property type="match status" value="1"/>
</dbReference>
<dbReference type="Gene3D" id="1.10.10.60">
    <property type="entry name" value="Homeodomain-like"/>
    <property type="match status" value="1"/>
</dbReference>
<evidence type="ECO:0000256" key="5">
    <source>
        <dbReference type="PROSITE-ProRule" id="PRU00810"/>
    </source>
</evidence>
<evidence type="ECO:0000256" key="3">
    <source>
        <dbReference type="ARBA" id="ARBA00023163"/>
    </source>
</evidence>
<comment type="subcellular location">
    <subcellularLocation>
        <location evidence="1 5">Nucleus</location>
    </subcellularLocation>
</comment>
<name>D6WQE8_TRICA</name>
<evidence type="ECO:0000256" key="4">
    <source>
        <dbReference type="ARBA" id="ARBA00023242"/>
    </source>
</evidence>
<dbReference type="GO" id="GO:0005634">
    <property type="term" value="C:nucleus"/>
    <property type="evidence" value="ECO:0000318"/>
    <property type="project" value="GO_Central"/>
</dbReference>
<dbReference type="EMBL" id="KQ971354">
    <property type="protein sequence ID" value="EFA06960.1"/>
    <property type="molecule type" value="Genomic_DNA"/>
</dbReference>
<dbReference type="HOGENOM" id="CLU_005376_0_0_1"/>
<feature type="compositionally biased region" description="Acidic residues" evidence="6">
    <location>
        <begin position="135"/>
        <end position="145"/>
    </location>
</feature>
<dbReference type="InterPro" id="IPR036600">
    <property type="entry name" value="PAH_sf"/>
</dbReference>
<evidence type="ECO:0000259" key="7">
    <source>
        <dbReference type="PROSITE" id="PS50090"/>
    </source>
</evidence>
<keyword evidence="2" id="KW-0805">Transcription regulation</keyword>
<organism evidence="8 9">
    <name type="scientific">Tribolium castaneum</name>
    <name type="common">Red flour beetle</name>
    <dbReference type="NCBI Taxonomy" id="7070"/>
    <lineage>
        <taxon>Eukaryota</taxon>
        <taxon>Metazoa</taxon>
        <taxon>Ecdysozoa</taxon>
        <taxon>Arthropoda</taxon>
        <taxon>Hexapoda</taxon>
        <taxon>Insecta</taxon>
        <taxon>Pterygota</taxon>
        <taxon>Neoptera</taxon>
        <taxon>Endopterygota</taxon>
        <taxon>Coleoptera</taxon>
        <taxon>Polyphaga</taxon>
        <taxon>Cucujiformia</taxon>
        <taxon>Tenebrionidae</taxon>
        <taxon>Tenebrionidae incertae sedis</taxon>
        <taxon>Tribolium</taxon>
    </lineage>
</organism>
<accession>D6WQE8</accession>
<gene>
    <name evidence="8" type="primary">AUGUSTUS-3.0.2_09918</name>
    <name evidence="8" type="ORF">TcasGA2_TC009918</name>
</gene>
<protein>
    <recommendedName>
        <fullName evidence="7">Myb-like domain-containing protein</fullName>
    </recommendedName>
</protein>
<proteinExistence type="predicted"/>
<feature type="region of interest" description="Disordered" evidence="6">
    <location>
        <begin position="135"/>
        <end position="177"/>
    </location>
</feature>
<feature type="compositionally biased region" description="Polar residues" evidence="6">
    <location>
        <begin position="1185"/>
        <end position="1194"/>
    </location>
</feature>
<dbReference type="InterPro" id="IPR009057">
    <property type="entry name" value="Homeodomain-like_sf"/>
</dbReference>
<feature type="region of interest" description="Disordered" evidence="6">
    <location>
        <begin position="641"/>
        <end position="714"/>
    </location>
</feature>
<keyword evidence="3" id="KW-0804">Transcription</keyword>
<dbReference type="OMA" id="SVEYIML"/>
<feature type="compositionally biased region" description="Basic and acidic residues" evidence="6">
    <location>
        <begin position="1168"/>
        <end position="1178"/>
    </location>
</feature>
<dbReference type="InterPro" id="IPR001005">
    <property type="entry name" value="SANT/Myb"/>
</dbReference>
<evidence type="ECO:0000313" key="9">
    <source>
        <dbReference type="Proteomes" id="UP000007266"/>
    </source>
</evidence>
<feature type="compositionally biased region" description="Basic and acidic residues" evidence="6">
    <location>
        <begin position="1105"/>
        <end position="1120"/>
    </location>
</feature>
<dbReference type="eggNOG" id="ENOG502QT2W">
    <property type="taxonomic scope" value="Eukaryota"/>
</dbReference>
<feature type="compositionally biased region" description="Basic residues" evidence="6">
    <location>
        <begin position="1121"/>
        <end position="1137"/>
    </location>
</feature>
<dbReference type="Proteomes" id="UP000007266">
    <property type="component" value="Linkage group 7"/>
</dbReference>
<dbReference type="PROSITE" id="PS51477">
    <property type="entry name" value="PAH"/>
    <property type="match status" value="1"/>
</dbReference>
<feature type="compositionally biased region" description="Basic residues" evidence="6">
    <location>
        <begin position="1093"/>
        <end position="1104"/>
    </location>
</feature>
<evidence type="ECO:0000256" key="1">
    <source>
        <dbReference type="ARBA" id="ARBA00004123"/>
    </source>
</evidence>
<feature type="region of interest" description="Disordered" evidence="6">
    <location>
        <begin position="1"/>
        <end position="33"/>
    </location>
</feature>
<dbReference type="PANTHER" id="PTHR16088:SF3">
    <property type="entry name" value="GON-4-LIKE PROTEIN"/>
    <property type="match status" value="1"/>
</dbReference>
<dbReference type="SMART" id="SM00717">
    <property type="entry name" value="SANT"/>
    <property type="match status" value="1"/>
</dbReference>
<feature type="region of interest" description="Disordered" evidence="6">
    <location>
        <begin position="295"/>
        <end position="316"/>
    </location>
</feature>